<dbReference type="EMBL" id="KK365130">
    <property type="protein sequence ID" value="KCZ82549.1"/>
    <property type="molecule type" value="Genomic_DNA"/>
</dbReference>
<gene>
    <name evidence="1" type="ORF">H312_00207</name>
</gene>
<reference evidence="2" key="1">
    <citation type="submission" date="2013-02" db="EMBL/GenBank/DDBJ databases">
        <authorList>
            <consortium name="The Broad Institute Genome Sequencing Platform"/>
            <person name="Cuomo C."/>
            <person name="Becnel J."/>
            <person name="Sanscrainte N."/>
            <person name="Walker B."/>
            <person name="Young S.K."/>
            <person name="Zeng Q."/>
            <person name="Gargeya S."/>
            <person name="Fitzgerald M."/>
            <person name="Haas B."/>
            <person name="Abouelleil A."/>
            <person name="Alvarado L."/>
            <person name="Arachchi H.M."/>
            <person name="Berlin A.M."/>
            <person name="Chapman S.B."/>
            <person name="Dewar J."/>
            <person name="Goldberg J."/>
            <person name="Griggs A."/>
            <person name="Gujja S."/>
            <person name="Hansen M."/>
            <person name="Howarth C."/>
            <person name="Imamovic A."/>
            <person name="Larimer J."/>
            <person name="McCowan C."/>
            <person name="Murphy C."/>
            <person name="Neiman D."/>
            <person name="Pearson M."/>
            <person name="Priest M."/>
            <person name="Roberts A."/>
            <person name="Saif S."/>
            <person name="Shea T."/>
            <person name="Sisk P."/>
            <person name="Sykes S."/>
            <person name="Wortman J."/>
            <person name="Nusbaum C."/>
            <person name="Birren B."/>
        </authorList>
    </citation>
    <scope>NUCLEOTIDE SEQUENCE [LARGE SCALE GENOMIC DNA]</scope>
    <source>
        <strain evidence="2">PRA339</strain>
    </source>
</reference>
<evidence type="ECO:0000313" key="2">
    <source>
        <dbReference type="Proteomes" id="UP000030655"/>
    </source>
</evidence>
<keyword evidence="2" id="KW-1185">Reference proteome</keyword>
<organism evidence="1 2">
    <name type="scientific">Anncaliia algerae PRA339</name>
    <dbReference type="NCBI Taxonomy" id="1288291"/>
    <lineage>
        <taxon>Eukaryota</taxon>
        <taxon>Fungi</taxon>
        <taxon>Fungi incertae sedis</taxon>
        <taxon>Microsporidia</taxon>
        <taxon>Tubulinosematoidea</taxon>
        <taxon>Tubulinosematidae</taxon>
        <taxon>Anncaliia</taxon>
    </lineage>
</organism>
<evidence type="ECO:0000313" key="1">
    <source>
        <dbReference type="EMBL" id="KCZ82549.1"/>
    </source>
</evidence>
<dbReference type="HOGENOM" id="CLU_1194644_0_0_1"/>
<accession>A0A059F6D9</accession>
<dbReference type="AlphaFoldDB" id="A0A059F6D9"/>
<reference evidence="1 2" key="2">
    <citation type="submission" date="2014-03" db="EMBL/GenBank/DDBJ databases">
        <title>The Genome Sequence of Anncaliia algerae insect isolate PRA339.</title>
        <authorList>
            <consortium name="The Broad Institute Genome Sequencing Platform"/>
            <consortium name="The Broad Institute Genome Sequencing Center for Infectious Disease"/>
            <person name="Cuomo C."/>
            <person name="Becnel J."/>
            <person name="Sanscrainte N."/>
            <person name="Walker B."/>
            <person name="Young S.K."/>
            <person name="Zeng Q."/>
            <person name="Gargeya S."/>
            <person name="Fitzgerald M."/>
            <person name="Haas B."/>
            <person name="Abouelleil A."/>
            <person name="Alvarado L."/>
            <person name="Arachchi H.M."/>
            <person name="Berlin A.M."/>
            <person name="Chapman S.B."/>
            <person name="Dewar J."/>
            <person name="Goldberg J."/>
            <person name="Griggs A."/>
            <person name="Gujja S."/>
            <person name="Hansen M."/>
            <person name="Howarth C."/>
            <person name="Imamovic A."/>
            <person name="Larimer J."/>
            <person name="McCowan C."/>
            <person name="Murphy C."/>
            <person name="Neiman D."/>
            <person name="Pearson M."/>
            <person name="Priest M."/>
            <person name="Roberts A."/>
            <person name="Saif S."/>
            <person name="Shea T."/>
            <person name="Sisk P."/>
            <person name="Sykes S."/>
            <person name="Wortman J."/>
            <person name="Nusbaum C."/>
            <person name="Birren B."/>
        </authorList>
    </citation>
    <scope>NUCLEOTIDE SEQUENCE [LARGE SCALE GENOMIC DNA]</scope>
    <source>
        <strain evidence="1 2">PRA339</strain>
    </source>
</reference>
<evidence type="ECO:0008006" key="3">
    <source>
        <dbReference type="Google" id="ProtNLM"/>
    </source>
</evidence>
<protein>
    <recommendedName>
        <fullName evidence="3">Proliferating cell nuclear antigen PCNA N-terminal domain-containing protein</fullName>
    </recommendedName>
</protein>
<name>A0A059F6D9_9MICR</name>
<dbReference type="VEuPathDB" id="MicrosporidiaDB:H312_00207"/>
<dbReference type="OrthoDB" id="10329657at2759"/>
<sequence length="232" mass="27522">MLCRISKENSKLIDKITTNYNSKNILISIAEEISLFFKLENNILYTKIKILSDFFDKLCISNHRNISIPYTNFYFPEMEYLEIEVTEYEIIFYWLFSNHKRIKSFCLIEKEPYKIEFEMSKSFKLDSFLVLEVLKHLPSNEINISFTDMISFYGTEHQLNSLVKLENKSEFYDFNLSVLKKSLKCSLNDFIVNCDFFIDENNSKMCVSFENDLMVFTHLMPIYLDKSKGSLA</sequence>
<dbReference type="Proteomes" id="UP000030655">
    <property type="component" value="Unassembled WGS sequence"/>
</dbReference>
<proteinExistence type="predicted"/>